<evidence type="ECO:0000313" key="3">
    <source>
        <dbReference type="EMBL" id="GFG40483.1"/>
    </source>
</evidence>
<sequence>MSQPVHKAQTHLMVPVENWWDAQKGVSLGTSVFIVEIFQGAVFLEDINIHCNKLHCFAHNCKTAPCSSEVLKQKCSDTLSAMQCKMRYVTDLDIAKKTEVTTAIKNWEEYCVSITEHEVQFRVYWSSLKEKLGRITLADFTLKWPALPEEPPCPLDILEEMTQKALDERENMKGKLVTQDTSMTDMKDEQRRALTAVEEQHLKLKKEVGNRQEEINNPVISKEQAQDPSKTLEKLNEVAKKVDPSNLKEEEKVEKKPEQLVGSDKQGLKQNIHSNMYTSLPPTNATLTINPLAGVPYFQPSTQHYGHQPLMHSSPYFYNVPQVNYTPVGMAMPVIYGQQQNPPVTSLGSAFPTGVLSASKGSDKASTQQQAVPKPAPGSSVPEVPRISVSSVGMADKSQPQLESQIVPKKKKSPSPTSGLTPIEFTRNVSTQNATAVAPTQGMSDPVVMKASPVSTSTVGVPKQNLPQMSKPAETQKPILQTPCSM</sequence>
<keyword evidence="4" id="KW-1185">Reference proteome</keyword>
<evidence type="ECO:0000256" key="2">
    <source>
        <dbReference type="SAM" id="MobiDB-lite"/>
    </source>
</evidence>
<comment type="caution">
    <text evidence="3">The sequence shown here is derived from an EMBL/GenBank/DDBJ whole genome shotgun (WGS) entry which is preliminary data.</text>
</comment>
<evidence type="ECO:0000313" key="4">
    <source>
        <dbReference type="Proteomes" id="UP000502823"/>
    </source>
</evidence>
<name>A0A6L2Q695_COPFO</name>
<organism evidence="3 4">
    <name type="scientific">Coptotermes formosanus</name>
    <name type="common">Formosan subterranean termite</name>
    <dbReference type="NCBI Taxonomy" id="36987"/>
    <lineage>
        <taxon>Eukaryota</taxon>
        <taxon>Metazoa</taxon>
        <taxon>Ecdysozoa</taxon>
        <taxon>Arthropoda</taxon>
        <taxon>Hexapoda</taxon>
        <taxon>Insecta</taxon>
        <taxon>Pterygota</taxon>
        <taxon>Neoptera</taxon>
        <taxon>Polyneoptera</taxon>
        <taxon>Dictyoptera</taxon>
        <taxon>Blattodea</taxon>
        <taxon>Blattoidea</taxon>
        <taxon>Termitoidae</taxon>
        <taxon>Rhinotermitidae</taxon>
        <taxon>Coptotermes</taxon>
    </lineage>
</organism>
<feature type="region of interest" description="Disordered" evidence="2">
    <location>
        <begin position="236"/>
        <end position="266"/>
    </location>
</feature>
<protein>
    <submittedName>
        <fullName evidence="3">Uncharacterized protein</fullName>
    </submittedName>
</protein>
<gene>
    <name evidence="3" type="ORF">Cfor_06495</name>
</gene>
<dbReference type="InParanoid" id="A0A6L2Q695"/>
<proteinExistence type="predicted"/>
<feature type="coiled-coil region" evidence="1">
    <location>
        <begin position="155"/>
        <end position="207"/>
    </location>
</feature>
<dbReference type="Proteomes" id="UP000502823">
    <property type="component" value="Unassembled WGS sequence"/>
</dbReference>
<accession>A0A6L2Q695</accession>
<keyword evidence="1" id="KW-0175">Coiled coil</keyword>
<dbReference type="AlphaFoldDB" id="A0A6L2Q695"/>
<feature type="compositionally biased region" description="Basic and acidic residues" evidence="2">
    <location>
        <begin position="236"/>
        <end position="258"/>
    </location>
</feature>
<reference evidence="4" key="1">
    <citation type="submission" date="2020-01" db="EMBL/GenBank/DDBJ databases">
        <title>Draft genome sequence of the Termite Coptotermes fromosanus.</title>
        <authorList>
            <person name="Itakura S."/>
            <person name="Yosikawa Y."/>
            <person name="Umezawa K."/>
        </authorList>
    </citation>
    <scope>NUCLEOTIDE SEQUENCE [LARGE SCALE GENOMIC DNA]</scope>
</reference>
<feature type="region of interest" description="Disordered" evidence="2">
    <location>
        <begin position="454"/>
        <end position="486"/>
    </location>
</feature>
<evidence type="ECO:0000256" key="1">
    <source>
        <dbReference type="SAM" id="Coils"/>
    </source>
</evidence>
<feature type="region of interest" description="Disordered" evidence="2">
    <location>
        <begin position="355"/>
        <end position="427"/>
    </location>
</feature>
<dbReference type="EMBL" id="BLKM01002183">
    <property type="protein sequence ID" value="GFG40483.1"/>
    <property type="molecule type" value="Genomic_DNA"/>
</dbReference>